<accession>A0A8I0N4I2</accession>
<evidence type="ECO:0000313" key="3">
    <source>
        <dbReference type="Proteomes" id="UP000642265"/>
    </source>
</evidence>
<dbReference type="Proteomes" id="UP000642265">
    <property type="component" value="Unassembled WGS sequence"/>
</dbReference>
<organism evidence="2 3">
    <name type="scientific">Brucella anthropi</name>
    <name type="common">Ochrobactrum anthropi</name>
    <dbReference type="NCBI Taxonomy" id="529"/>
    <lineage>
        <taxon>Bacteria</taxon>
        <taxon>Pseudomonadati</taxon>
        <taxon>Pseudomonadota</taxon>
        <taxon>Alphaproteobacteria</taxon>
        <taxon>Hyphomicrobiales</taxon>
        <taxon>Brucellaceae</taxon>
        <taxon>Brucella/Ochrobactrum group</taxon>
        <taxon>Brucella</taxon>
    </lineage>
</organism>
<protein>
    <submittedName>
        <fullName evidence="2">DUF2800 domain-containing protein</fullName>
    </submittedName>
</protein>
<dbReference type="AlphaFoldDB" id="A0A8I0N4I2"/>
<dbReference type="InterPro" id="IPR021229">
    <property type="entry name" value="DUF2800"/>
</dbReference>
<reference evidence="2" key="1">
    <citation type="submission" date="2020-09" db="EMBL/GenBank/DDBJ databases">
        <authorList>
            <person name="Dalcin Martins P."/>
        </authorList>
    </citation>
    <scope>NUCLEOTIDE SEQUENCE</scope>
    <source>
        <strain evidence="2">MAG47</strain>
    </source>
</reference>
<feature type="region of interest" description="Disordered" evidence="1">
    <location>
        <begin position="405"/>
        <end position="433"/>
    </location>
</feature>
<evidence type="ECO:0000313" key="2">
    <source>
        <dbReference type="EMBL" id="MBE0561814.1"/>
    </source>
</evidence>
<evidence type="ECO:0000256" key="1">
    <source>
        <dbReference type="SAM" id="MobiDB-lite"/>
    </source>
</evidence>
<reference evidence="2" key="2">
    <citation type="submission" date="2020-10" db="EMBL/GenBank/DDBJ databases">
        <title>Enrichment of novel Verrucomicrobia, Bacteroidetes and Krumholzibacteria in an oxygen-limited, methane- and iron-fed bioreactor inoculated with Bothnian Sea sediments.</title>
        <authorList>
            <person name="Martins P.D."/>
            <person name="de Jong A."/>
            <person name="Lenstra W.K."/>
            <person name="van Helmond N.A.G.M."/>
            <person name="Slomp C.P."/>
            <person name="Jetten M.S.M."/>
            <person name="Welte C.U."/>
            <person name="Rasigraf O."/>
        </authorList>
    </citation>
    <scope>NUCLEOTIDE SEQUENCE</scope>
    <source>
        <strain evidence="2">MAG47</strain>
    </source>
</reference>
<dbReference type="Pfam" id="PF10926">
    <property type="entry name" value="DUF2800"/>
    <property type="match status" value="1"/>
</dbReference>
<proteinExistence type="predicted"/>
<dbReference type="InterPro" id="IPR011604">
    <property type="entry name" value="PDDEXK-like_dom_sf"/>
</dbReference>
<comment type="caution">
    <text evidence="2">The sequence shown here is derived from an EMBL/GenBank/DDBJ whole genome shotgun (WGS) entry which is preliminary data.</text>
</comment>
<sequence length="433" mass="47857">MSNTVFDVLLFVSVKPMAETHTQRAHARLAPSSAHRWMVCPGSIRMQEGLPDSRSTFAAEGTAAHELAAKCLETNTDPAVFAGQYVDILTSAIVETPEDTDEEDRFFEITEEMVDAVSMYKTHIDELLASDDKTGLSVEQRLDMTHIHPEIYGTGDAAVYCFGSKHLHIVDLKYGKGVAVDADNNPQLLLYTAGTARRYHNMQIEKLTMHIVQPRAQHAHGPVRSYEIDLLELFEFENELAVKAQATMAQDAPVVAGEHCQFCKAQPICEANRKLALEAVSADFGTVDDETTLPAIDAVTPDQMGRILREADMVLSRVKAVQELAHKMAMDGNTPAGFKLVAKRANRKWIDETLAKEAMQVNGVDEADMYEEPKFRSPAKMERYFPGKNSKERQAVMAELIEKKSSGTNLVPSDDPRPAVHVGPGADFEGIEL</sequence>
<dbReference type="EMBL" id="JACZKO010000038">
    <property type="protein sequence ID" value="MBE0561814.1"/>
    <property type="molecule type" value="Genomic_DNA"/>
</dbReference>
<dbReference type="Gene3D" id="3.90.320.10">
    <property type="match status" value="1"/>
</dbReference>
<gene>
    <name evidence="2" type="ORF">IH622_13510</name>
</gene>
<name>A0A8I0N4I2_BRUAN</name>